<proteinExistence type="predicted"/>
<dbReference type="Proteomes" id="UP001303046">
    <property type="component" value="Unassembled WGS sequence"/>
</dbReference>
<feature type="region of interest" description="Disordered" evidence="1">
    <location>
        <begin position="1"/>
        <end position="25"/>
    </location>
</feature>
<accession>A0ABR1CRH2</accession>
<keyword evidence="3" id="KW-1185">Reference proteome</keyword>
<dbReference type="EMBL" id="JAVFWL010000003">
    <property type="protein sequence ID" value="KAK6740946.1"/>
    <property type="molecule type" value="Genomic_DNA"/>
</dbReference>
<organism evidence="2 3">
    <name type="scientific">Necator americanus</name>
    <name type="common">Human hookworm</name>
    <dbReference type="NCBI Taxonomy" id="51031"/>
    <lineage>
        <taxon>Eukaryota</taxon>
        <taxon>Metazoa</taxon>
        <taxon>Ecdysozoa</taxon>
        <taxon>Nematoda</taxon>
        <taxon>Chromadorea</taxon>
        <taxon>Rhabditida</taxon>
        <taxon>Rhabditina</taxon>
        <taxon>Rhabditomorpha</taxon>
        <taxon>Strongyloidea</taxon>
        <taxon>Ancylostomatidae</taxon>
        <taxon>Bunostominae</taxon>
        <taxon>Necator</taxon>
    </lineage>
</organism>
<reference evidence="2 3" key="1">
    <citation type="submission" date="2023-08" db="EMBL/GenBank/DDBJ databases">
        <title>A Necator americanus chromosomal reference genome.</title>
        <authorList>
            <person name="Ilik V."/>
            <person name="Petrzelkova K.J."/>
            <person name="Pardy F."/>
            <person name="Fuh T."/>
            <person name="Niatou-Singa F.S."/>
            <person name="Gouil Q."/>
            <person name="Baker L."/>
            <person name="Ritchie M.E."/>
            <person name="Jex A.R."/>
            <person name="Gazzola D."/>
            <person name="Li H."/>
            <person name="Toshio Fujiwara R."/>
            <person name="Zhan B."/>
            <person name="Aroian R.V."/>
            <person name="Pafco B."/>
            <person name="Schwarz E.M."/>
        </authorList>
    </citation>
    <scope>NUCLEOTIDE SEQUENCE [LARGE SCALE GENOMIC DNA]</scope>
    <source>
        <strain evidence="2 3">Aroian</strain>
        <tissue evidence="2">Whole animal</tissue>
    </source>
</reference>
<evidence type="ECO:0000256" key="1">
    <source>
        <dbReference type="SAM" id="MobiDB-lite"/>
    </source>
</evidence>
<evidence type="ECO:0000313" key="3">
    <source>
        <dbReference type="Proteomes" id="UP001303046"/>
    </source>
</evidence>
<comment type="caution">
    <text evidence="2">The sequence shown here is derived from an EMBL/GenBank/DDBJ whole genome shotgun (WGS) entry which is preliminary data.</text>
</comment>
<evidence type="ECO:0000313" key="2">
    <source>
        <dbReference type="EMBL" id="KAK6740946.1"/>
    </source>
</evidence>
<protein>
    <submittedName>
        <fullName evidence="2">Uncharacterized protein</fullName>
    </submittedName>
</protein>
<gene>
    <name evidence="2" type="primary">Necator_chrIII.g9802</name>
    <name evidence="2" type="ORF">RB195_009037</name>
</gene>
<name>A0ABR1CRH2_NECAM</name>
<sequence>MRTGGGRTSASSSDQLISDKHSYHPSQRCQNCHYRHGKRNGFLEQFRKILFFTRSPNIFKRAKMFISEVVKVYGQPYNAFRRLADVPDQCPNPPRRVWCQFLNPRGMNGTSSVSNHRLIVRSQQDLLPTALHPPS</sequence>